<dbReference type="Pfam" id="PF13192">
    <property type="entry name" value="Thioredoxin_3"/>
    <property type="match status" value="1"/>
</dbReference>
<dbReference type="PANTHER" id="PTHR36450:SF1">
    <property type="entry name" value="THIOREDOXIN"/>
    <property type="match status" value="1"/>
</dbReference>
<gene>
    <name evidence="2" type="ORF">GBZ26_04105</name>
</gene>
<dbReference type="NCBIfam" id="TIGR00412">
    <property type="entry name" value="redox_disulf_2"/>
    <property type="match status" value="1"/>
</dbReference>
<dbReference type="Gene3D" id="3.40.30.10">
    <property type="entry name" value="Glutaredoxin"/>
    <property type="match status" value="1"/>
</dbReference>
<evidence type="ECO:0000313" key="2">
    <source>
        <dbReference type="EMBL" id="NUB18408.1"/>
    </source>
</evidence>
<reference evidence="2 3" key="1">
    <citation type="submission" date="2019-10" db="EMBL/GenBank/DDBJ databases">
        <title>Genome sequence of Azospirillum formosense CC-Nfb-7.</title>
        <authorList>
            <person name="Ambrosini A."/>
            <person name="Sant'Anna F.H."/>
            <person name="Cassan F.D."/>
            <person name="Souza E.M."/>
            <person name="Passaglia L.M.P."/>
        </authorList>
    </citation>
    <scope>NUCLEOTIDE SEQUENCE [LARGE SCALE GENOMIC DNA]</scope>
    <source>
        <strain evidence="2 3">CC-NFb-7</strain>
    </source>
</reference>
<dbReference type="PANTHER" id="PTHR36450">
    <property type="entry name" value="THIOREDOXIN"/>
    <property type="match status" value="1"/>
</dbReference>
<proteinExistence type="predicted"/>
<evidence type="ECO:0000259" key="1">
    <source>
        <dbReference type="Pfam" id="PF13192"/>
    </source>
</evidence>
<dbReference type="InterPro" id="IPR012336">
    <property type="entry name" value="Thioredoxin-like_fold"/>
</dbReference>
<feature type="domain" description="Thioredoxin-like fold" evidence="1">
    <location>
        <begin position="1"/>
        <end position="76"/>
    </location>
</feature>
<comment type="caution">
    <text evidence="2">The sequence shown here is derived from an EMBL/GenBank/DDBJ whole genome shotgun (WGS) entry which is preliminary data.</text>
</comment>
<dbReference type="PIRSF" id="PIRSF037031">
    <property type="entry name" value="Redox_disulphide_2"/>
    <property type="match status" value="1"/>
</dbReference>
<protein>
    <submittedName>
        <fullName evidence="2">Thioredoxin family protein</fullName>
    </submittedName>
</protein>
<dbReference type="Proteomes" id="UP000639419">
    <property type="component" value="Unassembled WGS sequence"/>
</dbReference>
<name>A0ABX2KS03_9PROT</name>
<accession>A0ABX2KS03</accession>
<evidence type="ECO:0000313" key="3">
    <source>
        <dbReference type="Proteomes" id="UP000639419"/>
    </source>
</evidence>
<dbReference type="InterPro" id="IPR036249">
    <property type="entry name" value="Thioredoxin-like_sf"/>
</dbReference>
<dbReference type="EMBL" id="WHOR01000016">
    <property type="protein sequence ID" value="NUB18408.1"/>
    <property type="molecule type" value="Genomic_DNA"/>
</dbReference>
<dbReference type="SUPFAM" id="SSF52833">
    <property type="entry name" value="Thioredoxin-like"/>
    <property type="match status" value="1"/>
</dbReference>
<organism evidence="2 3">
    <name type="scientific">Azospirillum formosense</name>
    <dbReference type="NCBI Taxonomy" id="861533"/>
    <lineage>
        <taxon>Bacteria</taxon>
        <taxon>Pseudomonadati</taxon>
        <taxon>Pseudomonadota</taxon>
        <taxon>Alphaproteobacteria</taxon>
        <taxon>Rhodospirillales</taxon>
        <taxon>Azospirillaceae</taxon>
        <taxon>Azospirillum</taxon>
    </lineage>
</organism>
<dbReference type="RefSeq" id="WP_174437716.1">
    <property type="nucleotide sequence ID" value="NZ_BAABCC010000057.1"/>
</dbReference>
<dbReference type="InterPro" id="IPR005243">
    <property type="entry name" value="THIRX-like_proc"/>
</dbReference>
<keyword evidence="3" id="KW-1185">Reference proteome</keyword>
<sequence length="82" mass="9207">MHVKVLGPGCARCKRLEELTRKAAQETGIPVEIEHVTDPARFIDYSVIITPGLVVEEQVKMSGRLPRPEEIVAWLKEAASRR</sequence>